<dbReference type="AlphaFoldDB" id="A0A8J6UDX1"/>
<dbReference type="Proteomes" id="UP000638014">
    <property type="component" value="Unassembled WGS sequence"/>
</dbReference>
<keyword evidence="4" id="KW-1185">Reference proteome</keyword>
<feature type="signal peptide" evidence="1">
    <location>
        <begin position="1"/>
        <end position="23"/>
    </location>
</feature>
<evidence type="ECO:0000259" key="2">
    <source>
        <dbReference type="Pfam" id="PF20597"/>
    </source>
</evidence>
<proteinExistence type="predicted"/>
<dbReference type="EMBL" id="JACXAF010000005">
    <property type="protein sequence ID" value="MBD1388739.1"/>
    <property type="molecule type" value="Genomic_DNA"/>
</dbReference>
<evidence type="ECO:0000256" key="1">
    <source>
        <dbReference type="SAM" id="SignalP"/>
    </source>
</evidence>
<gene>
    <name evidence="3" type="ORF">IC617_04800</name>
</gene>
<sequence length="310" mass="33375">MFKHAVRRAVAIVSLFLCNTSWALPITDYNFVVLNDFTGSVHVQGSTFIGGNLNITSASDFGYDANLAGSAALSVVDDIFGNGVKVLNGDVVYGGDLTNPANIATNNGTVYQDKNLAVSQLTAQLEAASVSYDNLTANGSITGDMNGRTFSYSGSEQVAVFDINASLFQQSNGMQFDLGLAEKAVINVSGSSANIHSALNFRAINNSIYYKILWNFIDTTEINFNNKFIGSVLATKADIFNGGFDMDGAVIARNYSNQSLNEIHNYIYQGVDPIIEVPSSSVEVPEPQTPALILFGALLLTLMKVQKRRF</sequence>
<feature type="chain" id="PRO_5035236660" evidence="1">
    <location>
        <begin position="24"/>
        <end position="310"/>
    </location>
</feature>
<evidence type="ECO:0000313" key="3">
    <source>
        <dbReference type="EMBL" id="MBD1388739.1"/>
    </source>
</evidence>
<evidence type="ECO:0000313" key="4">
    <source>
        <dbReference type="Proteomes" id="UP000638014"/>
    </source>
</evidence>
<dbReference type="Pfam" id="PF20597">
    <property type="entry name" value="pAdhesive_15"/>
    <property type="match status" value="1"/>
</dbReference>
<feature type="domain" description="Choice-of-anchor A" evidence="2">
    <location>
        <begin position="25"/>
        <end position="265"/>
    </location>
</feature>
<organism evidence="3 4">
    <name type="scientific">Neiella litorisoli</name>
    <dbReference type="NCBI Taxonomy" id="2771431"/>
    <lineage>
        <taxon>Bacteria</taxon>
        <taxon>Pseudomonadati</taxon>
        <taxon>Pseudomonadota</taxon>
        <taxon>Gammaproteobacteria</taxon>
        <taxon>Alteromonadales</taxon>
        <taxon>Echinimonadaceae</taxon>
        <taxon>Neiella</taxon>
    </lineage>
</organism>
<accession>A0A8J6UDX1</accession>
<name>A0A8J6UDX1_9GAMM</name>
<keyword evidence="1" id="KW-0732">Signal</keyword>
<comment type="caution">
    <text evidence="3">The sequence shown here is derived from an EMBL/GenBank/DDBJ whole genome shotgun (WGS) entry which is preliminary data.</text>
</comment>
<dbReference type="RefSeq" id="WP_191143853.1">
    <property type="nucleotide sequence ID" value="NZ_JACXAF010000005.1"/>
</dbReference>
<dbReference type="InterPro" id="IPR026588">
    <property type="entry name" value="Choice_anch_A"/>
</dbReference>
<dbReference type="NCBIfam" id="TIGR04215">
    <property type="entry name" value="choice_anch_A"/>
    <property type="match status" value="1"/>
</dbReference>
<reference evidence="3" key="1">
    <citation type="submission" date="2020-09" db="EMBL/GenBank/DDBJ databases">
        <title>A novel bacterium of genus Neiella, isolated from South China Sea.</title>
        <authorList>
            <person name="Huang H."/>
            <person name="Mo K."/>
            <person name="Hu Y."/>
        </authorList>
    </citation>
    <scope>NUCLEOTIDE SEQUENCE</scope>
    <source>
        <strain evidence="3">HB171785</strain>
    </source>
</reference>
<protein>
    <submittedName>
        <fullName evidence="3">Choice-of-anchor A family protein</fullName>
    </submittedName>
</protein>